<dbReference type="NCBIfam" id="TIGR00658">
    <property type="entry name" value="orni_carb_tr"/>
    <property type="match status" value="1"/>
</dbReference>
<dbReference type="PANTHER" id="PTHR45753:SF3">
    <property type="entry name" value="ORNITHINE TRANSCARBAMYLASE, MITOCHONDRIAL"/>
    <property type="match status" value="1"/>
</dbReference>
<keyword evidence="10" id="KW-1185">Reference proteome</keyword>
<feature type="binding site" evidence="6">
    <location>
        <position position="100"/>
    </location>
    <ligand>
        <name>carbamoyl phosphate</name>
        <dbReference type="ChEBI" id="CHEBI:58228"/>
    </ligand>
</feature>
<evidence type="ECO:0000259" key="7">
    <source>
        <dbReference type="Pfam" id="PF00185"/>
    </source>
</evidence>
<dbReference type="OrthoDB" id="9802587at2"/>
<keyword evidence="6" id="KW-0963">Cytoplasm</keyword>
<dbReference type="PROSITE" id="PS00097">
    <property type="entry name" value="CARBAMOYLTRANSFERASE"/>
    <property type="match status" value="1"/>
</dbReference>
<evidence type="ECO:0000259" key="8">
    <source>
        <dbReference type="Pfam" id="PF02729"/>
    </source>
</evidence>
<dbReference type="InterPro" id="IPR006131">
    <property type="entry name" value="Asp_carbamoyltransf_Asp/Orn-bd"/>
</dbReference>
<dbReference type="InterPro" id="IPR006130">
    <property type="entry name" value="Asp/Orn_carbamoylTrfase"/>
</dbReference>
<dbReference type="SUPFAM" id="SSF53671">
    <property type="entry name" value="Aspartate/ornithine carbamoyltransferase"/>
    <property type="match status" value="1"/>
</dbReference>
<dbReference type="GO" id="GO:0042450">
    <property type="term" value="P:L-arginine biosynthetic process via ornithine"/>
    <property type="evidence" value="ECO:0007669"/>
    <property type="project" value="UniProtKB-UniRule"/>
</dbReference>
<evidence type="ECO:0000313" key="9">
    <source>
        <dbReference type="EMBL" id="AGW13922.1"/>
    </source>
</evidence>
<evidence type="ECO:0000256" key="4">
    <source>
        <dbReference type="ARBA" id="ARBA00022679"/>
    </source>
</evidence>
<keyword evidence="4 6" id="KW-0808">Transferase</keyword>
<dbReference type="Proteomes" id="UP000016587">
    <property type="component" value="Chromosome"/>
</dbReference>
<dbReference type="GO" id="GO:0004585">
    <property type="term" value="F:ornithine carbamoyltransferase activity"/>
    <property type="evidence" value="ECO:0007669"/>
    <property type="project" value="UniProtKB-UniRule"/>
</dbReference>
<reference evidence="10" key="2">
    <citation type="submission" date="2013-07" db="EMBL/GenBank/DDBJ databases">
        <authorList>
            <person name="Morais-Silva F.O."/>
            <person name="Rezende A.M."/>
            <person name="Pimentel C."/>
            <person name="Resende D.M."/>
            <person name="Santos C.I."/>
            <person name="Clemente C."/>
            <person name="de Oliveira L.M."/>
            <person name="da Silva S.M."/>
            <person name="Costa D.A."/>
            <person name="Varela-Raposo A."/>
            <person name="Horacio E.C.A."/>
            <person name="Matos M."/>
            <person name="Flores O."/>
            <person name="Ruiz J.C."/>
            <person name="Rodrigues-Pousada C."/>
        </authorList>
    </citation>
    <scope>NUCLEOTIDE SEQUENCE [LARGE SCALE GENOMIC DNA]</scope>
    <source>
        <strain evidence="10">ATCC 19364 / DSM 1382 / NCIMB 9332 / VKM B-1759</strain>
    </source>
</reference>
<dbReference type="GO" id="GO:0016597">
    <property type="term" value="F:amino acid binding"/>
    <property type="evidence" value="ECO:0007669"/>
    <property type="project" value="InterPro"/>
</dbReference>
<reference evidence="9 10" key="1">
    <citation type="journal article" date="2013" name="J. Bacteriol.">
        <title>Roles of HynAB and Ech, the only two hydrogenases found in the model sulfate reducer Desulfovibrio gigas.</title>
        <authorList>
            <person name="Morais-Silva F.O."/>
            <person name="Santos C.I."/>
            <person name="Rodrigues R."/>
            <person name="Pereira I.A."/>
            <person name="Rodrigues-Pousada C."/>
        </authorList>
    </citation>
    <scope>NUCLEOTIDE SEQUENCE [LARGE SCALE GENOMIC DNA]</scope>
    <source>
        <strain evidence="10">ATCC 19364 / DSM 1382 / NCIMB 9332 / VKM B-1759</strain>
    </source>
</reference>
<dbReference type="HAMAP" id="MF_01109">
    <property type="entry name" value="OTCase"/>
    <property type="match status" value="1"/>
</dbReference>
<dbReference type="EMBL" id="CP006585">
    <property type="protein sequence ID" value="AGW13922.1"/>
    <property type="molecule type" value="Genomic_DNA"/>
</dbReference>
<dbReference type="RefSeq" id="WP_021760854.1">
    <property type="nucleotide sequence ID" value="NC_022444.1"/>
</dbReference>
<dbReference type="GO" id="GO:0005737">
    <property type="term" value="C:cytoplasm"/>
    <property type="evidence" value="ECO:0007669"/>
    <property type="project" value="UniProtKB-SubCell"/>
</dbReference>
<evidence type="ECO:0000256" key="3">
    <source>
        <dbReference type="ARBA" id="ARBA00013007"/>
    </source>
</evidence>
<feature type="binding site" evidence="6">
    <location>
        <position position="76"/>
    </location>
    <ligand>
        <name>carbamoyl phosphate</name>
        <dbReference type="ChEBI" id="CHEBI:58228"/>
    </ligand>
</feature>
<name>T2GDC4_MEGG1</name>
<feature type="binding site" evidence="6">
    <location>
        <begin position="127"/>
        <end position="130"/>
    </location>
    <ligand>
        <name>carbamoyl phosphate</name>
        <dbReference type="ChEBI" id="CHEBI:58228"/>
    </ligand>
</feature>
<feature type="domain" description="Aspartate/ornithine carbamoyltransferase carbamoyl-P binding" evidence="8">
    <location>
        <begin position="3"/>
        <end position="140"/>
    </location>
</feature>
<feature type="domain" description="Aspartate/ornithine carbamoyltransferase Asp/Orn-binding" evidence="7">
    <location>
        <begin position="147"/>
        <end position="296"/>
    </location>
</feature>
<feature type="binding site" evidence="6">
    <location>
        <position position="286"/>
    </location>
    <ligand>
        <name>carbamoyl phosphate</name>
        <dbReference type="ChEBI" id="CHEBI:58228"/>
    </ligand>
</feature>
<dbReference type="STRING" id="1121448.DGI_2162"/>
<comment type="similarity">
    <text evidence="2 6">Belongs to the aspartate/ornithine carbamoyltransferase superfamily. OTCase family.</text>
</comment>
<dbReference type="NCBIfam" id="NF001986">
    <property type="entry name" value="PRK00779.1"/>
    <property type="match status" value="1"/>
</dbReference>
<accession>T2GDC4</accession>
<comment type="subcellular location">
    <subcellularLocation>
        <location evidence="6">Cytoplasm</location>
    </subcellularLocation>
</comment>
<gene>
    <name evidence="9" type="primary">argF</name>
    <name evidence="9" type="ORF">DGI_2162</name>
</gene>
<evidence type="ECO:0000256" key="6">
    <source>
        <dbReference type="HAMAP-Rule" id="MF_01109"/>
    </source>
</evidence>
<dbReference type="PANTHER" id="PTHR45753">
    <property type="entry name" value="ORNITHINE CARBAMOYLTRANSFERASE, MITOCHONDRIAL"/>
    <property type="match status" value="1"/>
</dbReference>
<dbReference type="AlphaFoldDB" id="T2GDC4"/>
<feature type="binding site" evidence="6">
    <location>
        <position position="218"/>
    </location>
    <ligand>
        <name>L-ornithine</name>
        <dbReference type="ChEBI" id="CHEBI:46911"/>
    </ligand>
</feature>
<dbReference type="KEGG" id="dgg:DGI_2162"/>
<dbReference type="Pfam" id="PF00185">
    <property type="entry name" value="OTCace"/>
    <property type="match status" value="1"/>
</dbReference>
<evidence type="ECO:0000256" key="1">
    <source>
        <dbReference type="ARBA" id="ARBA00004975"/>
    </source>
</evidence>
<dbReference type="GO" id="GO:0019240">
    <property type="term" value="P:citrulline biosynthetic process"/>
    <property type="evidence" value="ECO:0007669"/>
    <property type="project" value="TreeGrafter"/>
</dbReference>
<dbReference type="InterPro" id="IPR024904">
    <property type="entry name" value="OTCase_ArgI"/>
</dbReference>
<comment type="catalytic activity">
    <reaction evidence="5 6">
        <text>carbamoyl phosphate + L-ornithine = L-citrulline + phosphate + H(+)</text>
        <dbReference type="Rhea" id="RHEA:19513"/>
        <dbReference type="ChEBI" id="CHEBI:15378"/>
        <dbReference type="ChEBI" id="CHEBI:43474"/>
        <dbReference type="ChEBI" id="CHEBI:46911"/>
        <dbReference type="ChEBI" id="CHEBI:57743"/>
        <dbReference type="ChEBI" id="CHEBI:58228"/>
        <dbReference type="EC" id="2.1.3.3"/>
    </reaction>
</comment>
<sequence>MTKHYLSMLDMDPETARAVLDRALEMKRTRHRSRLLDGKIIALLFEKASTRTRLSFEVAVRHLGGEALFLSSRETQLGRNEPVRDFARVVSRYLDGLVVRTYAQQTLDELVAFATIPVVNALSDQFHPCQTLSDLLTVYERRPDLENLVIAWVGDGNNMANSWMNAAALFPFTLRMATPHGFEPSADVLARSQRLGAKIELGNDPVAAVTGAHFVNTDVWVSMGQDDPEGAKRSAFEPFQVNDTLMAHAAEGAMFMHCLPAHRSEEVTEAVFESNISIVWDQAENRLHTQKAILEWIFTQD</sequence>
<dbReference type="PRINTS" id="PR00102">
    <property type="entry name" value="OTCASE"/>
</dbReference>
<evidence type="ECO:0000256" key="2">
    <source>
        <dbReference type="ARBA" id="ARBA00007805"/>
    </source>
</evidence>
<organism evidence="9 10">
    <name type="scientific">Megalodesulfovibrio gigas (strain ATCC 19364 / DSM 1382 / NCIMB 9332 / VKM B-1759)</name>
    <name type="common">Desulfovibrio gigas</name>
    <dbReference type="NCBI Taxonomy" id="1121448"/>
    <lineage>
        <taxon>Bacteria</taxon>
        <taxon>Pseudomonadati</taxon>
        <taxon>Thermodesulfobacteriota</taxon>
        <taxon>Desulfovibrionia</taxon>
        <taxon>Desulfovibrionales</taxon>
        <taxon>Desulfovibrionaceae</taxon>
        <taxon>Megalodesulfovibrio</taxon>
    </lineage>
</organism>
<dbReference type="Pfam" id="PF02729">
    <property type="entry name" value="OTCace_N"/>
    <property type="match status" value="1"/>
</dbReference>
<dbReference type="InterPro" id="IPR036901">
    <property type="entry name" value="Asp/Orn_carbamoylTrfase_sf"/>
</dbReference>
<dbReference type="InterPro" id="IPR002292">
    <property type="entry name" value="Orn/put_carbamltrans"/>
</dbReference>
<feature type="binding site" evidence="6">
    <location>
        <begin position="49"/>
        <end position="52"/>
    </location>
    <ligand>
        <name>carbamoyl phosphate</name>
        <dbReference type="ChEBI" id="CHEBI:58228"/>
    </ligand>
</feature>
<protein>
    <recommendedName>
        <fullName evidence="3 6">Ornithine carbamoyltransferase</fullName>
        <shortName evidence="6">OTCase</shortName>
        <ecNumber evidence="3 6">2.1.3.3</ecNumber>
    </recommendedName>
</protein>
<evidence type="ECO:0000256" key="5">
    <source>
        <dbReference type="ARBA" id="ARBA00048772"/>
    </source>
</evidence>
<dbReference type="InterPro" id="IPR006132">
    <property type="entry name" value="Asp/Orn_carbamoyltranf_P-bd"/>
</dbReference>
<dbReference type="PATRIC" id="fig|1121448.10.peg.2117"/>
<dbReference type="FunFam" id="3.40.50.1370:FF:000008">
    <property type="entry name" value="Ornithine carbamoyltransferase"/>
    <property type="match status" value="1"/>
</dbReference>
<feature type="binding site" evidence="6">
    <location>
        <begin position="222"/>
        <end position="223"/>
    </location>
    <ligand>
        <name>L-ornithine</name>
        <dbReference type="ChEBI" id="CHEBI:46911"/>
    </ligand>
</feature>
<dbReference type="HOGENOM" id="CLU_043846_3_2_7"/>
<feature type="binding site" evidence="6">
    <location>
        <position position="158"/>
    </location>
    <ligand>
        <name>L-ornithine</name>
        <dbReference type="ChEBI" id="CHEBI:46911"/>
    </ligand>
</feature>
<comment type="pathway">
    <text evidence="1">Amino-acid biosynthesis; L-arginine biosynthesis; L-arginine from L-ornithine and carbamoyl phosphate: step 1/3.</text>
</comment>
<dbReference type="eggNOG" id="COG0078">
    <property type="taxonomic scope" value="Bacteria"/>
</dbReference>
<proteinExistence type="inferred from homology"/>
<dbReference type="Gene3D" id="3.40.50.1370">
    <property type="entry name" value="Aspartate/ornithine carbamoyltransferase"/>
    <property type="match status" value="2"/>
</dbReference>
<dbReference type="EC" id="2.1.3.3" evidence="3 6"/>
<dbReference type="PRINTS" id="PR00100">
    <property type="entry name" value="AOTCASE"/>
</dbReference>
<feature type="binding site" evidence="6">
    <location>
        <begin position="258"/>
        <end position="259"/>
    </location>
    <ligand>
        <name>carbamoyl phosphate</name>
        <dbReference type="ChEBI" id="CHEBI:58228"/>
    </ligand>
</feature>
<evidence type="ECO:0000313" key="10">
    <source>
        <dbReference type="Proteomes" id="UP000016587"/>
    </source>
</evidence>